<proteinExistence type="inferred from homology"/>
<feature type="chain" id="PRO_5042938406" evidence="10">
    <location>
        <begin position="21"/>
        <end position="681"/>
    </location>
</feature>
<keyword evidence="10" id="KW-0732">Signal</keyword>
<feature type="signal peptide" evidence="10">
    <location>
        <begin position="1"/>
        <end position="20"/>
    </location>
</feature>
<keyword evidence="4 8" id="KW-0812">Transmembrane</keyword>
<dbReference type="PROSITE" id="PS51257">
    <property type="entry name" value="PROKAR_LIPOPROTEIN"/>
    <property type="match status" value="1"/>
</dbReference>
<dbReference type="InterPro" id="IPR012910">
    <property type="entry name" value="Plug_dom"/>
</dbReference>
<sequence>MNRILTTALVVALACAPAWAKQTEGAEQAQDHSAGEKASDTESQLGLLEDLRRSLRLDTVVVTAPAMLDPYRLLLDPRQPQVGMPAHDGGAYLKSIPGFGLSRKGGTSGDPVLRGMGGSRLSILLDESVILGGCGGRMDPPTAYVYPEAFDRIEVIKGPQSVRYGASSAGVVRFERERSRFHEQTIEGYAGFSAGSFERRDFTGEVTSGGSQGYARLIGTTSSQGDYRDGDGERVHSAYQRWSNSVVLGWTPDSRTHVELSHERSDAEAAYDDRGMDGTRFERTGYSLRASREDLNGWLDEIEALAFYNYIDHVMDNFRLRQPPMMPMVSYPDRHTRGLRATASMTPASHWQLQLGVDWMENRHRGNRIMGSDAFGFRQVPREDTAEFNDAGVFLEAERMLDERRGVKLGLRLDRARATALDEDGFGGATTGERARSSQSSGFIRYSHDLVEQPLTLYVGLGHAERAPDFWERRRVFDLNDEALTQLDMGMQYRGERVSANLSLFYGQVRDHVLIVEPGREASEARNIDATTQGGEADLTYRFNYAWHFNASLAWLRSTNDSDNRPLAQASPHELTLGLGHDNGRYFGGVHARAVARQDRVHSGYGTIYGLDSDTTPGFWVLSAYAGGHLGDHFRLSLGIDNLLDEAYAEHIQRGEAELGAVSARIPEPGRNVWLRLASEF</sequence>
<name>A0AAP6JFC7_9GAMM</name>
<evidence type="ECO:0000313" key="13">
    <source>
        <dbReference type="EMBL" id="MEA5445960.1"/>
    </source>
</evidence>
<evidence type="ECO:0000256" key="5">
    <source>
        <dbReference type="ARBA" id="ARBA00023077"/>
    </source>
</evidence>
<organism evidence="13 14">
    <name type="scientific">Natronospira elongata</name>
    <dbReference type="NCBI Taxonomy" id="3110268"/>
    <lineage>
        <taxon>Bacteria</taxon>
        <taxon>Pseudomonadati</taxon>
        <taxon>Pseudomonadota</taxon>
        <taxon>Gammaproteobacteria</taxon>
        <taxon>Natronospirales</taxon>
        <taxon>Natronospiraceae</taxon>
        <taxon>Natronospira</taxon>
    </lineage>
</organism>
<dbReference type="PANTHER" id="PTHR30069:SF49">
    <property type="entry name" value="OUTER MEMBRANE PROTEIN C"/>
    <property type="match status" value="1"/>
</dbReference>
<evidence type="ECO:0000256" key="7">
    <source>
        <dbReference type="ARBA" id="ARBA00023237"/>
    </source>
</evidence>
<keyword evidence="3 8" id="KW-1134">Transmembrane beta strand</keyword>
<reference evidence="13 14" key="1">
    <citation type="submission" date="2023-12" db="EMBL/GenBank/DDBJ databases">
        <title>Whole-genome sequencing of halo(alkali)philic microorganisms from hypersaline lakes.</title>
        <authorList>
            <person name="Sorokin D.Y."/>
            <person name="Merkel A.Y."/>
            <person name="Messina E."/>
            <person name="Yakimov M."/>
        </authorList>
    </citation>
    <scope>NUCLEOTIDE SEQUENCE [LARGE SCALE GENOMIC DNA]</scope>
    <source>
        <strain evidence="13 14">AB-CW1</strain>
    </source>
</reference>
<dbReference type="InterPro" id="IPR037066">
    <property type="entry name" value="Plug_dom_sf"/>
</dbReference>
<evidence type="ECO:0000256" key="2">
    <source>
        <dbReference type="ARBA" id="ARBA00022448"/>
    </source>
</evidence>
<dbReference type="NCBIfam" id="TIGR01778">
    <property type="entry name" value="TonB-copper"/>
    <property type="match status" value="1"/>
</dbReference>
<dbReference type="InterPro" id="IPR000531">
    <property type="entry name" value="Beta-barrel_TonB"/>
</dbReference>
<keyword evidence="2 8" id="KW-0813">Transport</keyword>
<gene>
    <name evidence="13" type="ORF">VCB98_09025</name>
</gene>
<dbReference type="Gene3D" id="2.40.170.20">
    <property type="entry name" value="TonB-dependent receptor, beta-barrel domain"/>
    <property type="match status" value="1"/>
</dbReference>
<keyword evidence="13" id="KW-0675">Receptor</keyword>
<evidence type="ECO:0000256" key="6">
    <source>
        <dbReference type="ARBA" id="ARBA00023136"/>
    </source>
</evidence>
<comment type="subcellular location">
    <subcellularLocation>
        <location evidence="1 8">Cell outer membrane</location>
        <topology evidence="1 8">Multi-pass membrane protein</topology>
    </subcellularLocation>
</comment>
<comment type="caution">
    <text evidence="13">The sequence shown here is derived from an EMBL/GenBank/DDBJ whole genome shotgun (WGS) entry which is preliminary data.</text>
</comment>
<keyword evidence="14" id="KW-1185">Reference proteome</keyword>
<dbReference type="InterPro" id="IPR036942">
    <property type="entry name" value="Beta-barrel_TonB_sf"/>
</dbReference>
<dbReference type="SUPFAM" id="SSF56935">
    <property type="entry name" value="Porins"/>
    <property type="match status" value="1"/>
</dbReference>
<evidence type="ECO:0000259" key="12">
    <source>
        <dbReference type="Pfam" id="PF07715"/>
    </source>
</evidence>
<accession>A0AAP6JFC7</accession>
<dbReference type="RefSeq" id="WP_346051897.1">
    <property type="nucleotide sequence ID" value="NZ_JAYGII010000018.1"/>
</dbReference>
<protein>
    <submittedName>
        <fullName evidence="13">TonB-dependent copper receptor</fullName>
    </submittedName>
</protein>
<dbReference type="Proteomes" id="UP001302316">
    <property type="component" value="Unassembled WGS sequence"/>
</dbReference>
<dbReference type="PROSITE" id="PS52016">
    <property type="entry name" value="TONB_DEPENDENT_REC_3"/>
    <property type="match status" value="1"/>
</dbReference>
<keyword evidence="6 8" id="KW-0472">Membrane</keyword>
<dbReference type="AlphaFoldDB" id="A0AAP6JFC7"/>
<dbReference type="InterPro" id="IPR039426">
    <property type="entry name" value="TonB-dep_rcpt-like"/>
</dbReference>
<dbReference type="GO" id="GO:0015344">
    <property type="term" value="F:siderophore uptake transmembrane transporter activity"/>
    <property type="evidence" value="ECO:0007669"/>
    <property type="project" value="TreeGrafter"/>
</dbReference>
<evidence type="ECO:0000256" key="8">
    <source>
        <dbReference type="PROSITE-ProRule" id="PRU01360"/>
    </source>
</evidence>
<dbReference type="GO" id="GO:0009279">
    <property type="term" value="C:cell outer membrane"/>
    <property type="evidence" value="ECO:0007669"/>
    <property type="project" value="UniProtKB-SubCell"/>
</dbReference>
<dbReference type="Pfam" id="PF07715">
    <property type="entry name" value="Plug"/>
    <property type="match status" value="1"/>
</dbReference>
<keyword evidence="7 8" id="KW-0998">Cell outer membrane</keyword>
<evidence type="ECO:0000256" key="9">
    <source>
        <dbReference type="RuleBase" id="RU003357"/>
    </source>
</evidence>
<dbReference type="GO" id="GO:0044718">
    <property type="term" value="P:siderophore transmembrane transport"/>
    <property type="evidence" value="ECO:0007669"/>
    <property type="project" value="TreeGrafter"/>
</dbReference>
<evidence type="ECO:0000256" key="3">
    <source>
        <dbReference type="ARBA" id="ARBA00022452"/>
    </source>
</evidence>
<dbReference type="Pfam" id="PF00593">
    <property type="entry name" value="TonB_dep_Rec_b-barrel"/>
    <property type="match status" value="1"/>
</dbReference>
<feature type="domain" description="TonB-dependent receptor plug" evidence="12">
    <location>
        <begin position="86"/>
        <end position="171"/>
    </location>
</feature>
<evidence type="ECO:0000256" key="4">
    <source>
        <dbReference type="ARBA" id="ARBA00022692"/>
    </source>
</evidence>
<evidence type="ECO:0000313" key="14">
    <source>
        <dbReference type="Proteomes" id="UP001302316"/>
    </source>
</evidence>
<evidence type="ECO:0000256" key="1">
    <source>
        <dbReference type="ARBA" id="ARBA00004571"/>
    </source>
</evidence>
<comment type="similarity">
    <text evidence="8 9">Belongs to the TonB-dependent receptor family.</text>
</comment>
<evidence type="ECO:0000256" key="10">
    <source>
        <dbReference type="SAM" id="SignalP"/>
    </source>
</evidence>
<dbReference type="Gene3D" id="2.170.130.10">
    <property type="entry name" value="TonB-dependent receptor, plug domain"/>
    <property type="match status" value="1"/>
</dbReference>
<keyword evidence="5 9" id="KW-0798">TonB box</keyword>
<dbReference type="CDD" id="cd01347">
    <property type="entry name" value="ligand_gated_channel"/>
    <property type="match status" value="1"/>
</dbReference>
<dbReference type="InterPro" id="IPR010100">
    <property type="entry name" value="TonB-dep_Cu_rcpt"/>
</dbReference>
<evidence type="ECO:0000259" key="11">
    <source>
        <dbReference type="Pfam" id="PF00593"/>
    </source>
</evidence>
<feature type="domain" description="TonB-dependent receptor-like beta-barrel" evidence="11">
    <location>
        <begin position="224"/>
        <end position="643"/>
    </location>
</feature>
<dbReference type="PANTHER" id="PTHR30069">
    <property type="entry name" value="TONB-DEPENDENT OUTER MEMBRANE RECEPTOR"/>
    <property type="match status" value="1"/>
</dbReference>
<dbReference type="EMBL" id="JAYGII010000018">
    <property type="protein sequence ID" value="MEA5445960.1"/>
    <property type="molecule type" value="Genomic_DNA"/>
</dbReference>